<evidence type="ECO:0000313" key="3">
    <source>
        <dbReference type="Proteomes" id="UP000006875"/>
    </source>
</evidence>
<evidence type="ECO:0000259" key="1">
    <source>
        <dbReference type="SMART" id="SM00331"/>
    </source>
</evidence>
<dbReference type="Gene3D" id="3.60.40.10">
    <property type="entry name" value="PPM-type phosphatase domain"/>
    <property type="match status" value="1"/>
</dbReference>
<feature type="domain" description="PPM-type phosphatase" evidence="1">
    <location>
        <begin position="5"/>
        <end position="219"/>
    </location>
</feature>
<proteinExistence type="predicted"/>
<name>E3H8L8_ILYPC</name>
<evidence type="ECO:0000313" key="2">
    <source>
        <dbReference type="EMBL" id="ADO83000.1"/>
    </source>
</evidence>
<keyword evidence="3" id="KW-1185">Reference proteome</keyword>
<dbReference type="AlphaFoldDB" id="E3H8L8"/>
<protein>
    <submittedName>
        <fullName evidence="2">Stage II sporulation E family protein</fullName>
    </submittedName>
</protein>
<dbReference type="Proteomes" id="UP000006875">
    <property type="component" value="Chromosome"/>
</dbReference>
<dbReference type="eggNOG" id="COG2208">
    <property type="taxonomic scope" value="Bacteria"/>
</dbReference>
<dbReference type="OrthoDB" id="1090916at2"/>
<dbReference type="InterPro" id="IPR001932">
    <property type="entry name" value="PPM-type_phosphatase-like_dom"/>
</dbReference>
<dbReference type="Pfam" id="PF07228">
    <property type="entry name" value="SpoIIE"/>
    <property type="match status" value="1"/>
</dbReference>
<sequence length="391" mass="43633">MTEYFIDASYKNINKFGEELCGDNVETVKTDDGVILVLADGLGSGVKANILATLTSKIAVTMLKEGASIEETIDTITNTLPECSVRKLAYSTFTIIKIKNNGETYMVEYDNPPCFFFRKGCDYPLNKVERVVNGKKIHESHFKMTTEDLLVVTSDGAVHAGVGELLNLGWQWEDINDFLRSLSGKNYFSGEVSENLLAVCNKLYNNKPGDDTTVLSVKLQYRKYLDLFTGPPANPEDDDILLEKIRNAKGLKILSGGTTSNIVSKAFGEEVFINLKDYQKYDVPPVGFMRGVDLVTEGLITLNKTVDLVKKFHDATYSGENYPLNEEDGATLISRMLLKESTHINIWAGTAVNPAHQNPDLPTEFNIKLKVVRDLKFWLEKLGKTVNLIYL</sequence>
<reference evidence="2 3" key="1">
    <citation type="journal article" date="2010" name="Stand. Genomic Sci.">
        <title>Complete genome sequence of Ilyobacter polytropus type strain (CuHbu1).</title>
        <authorList>
            <person name="Sikorski J."/>
            <person name="Chertkov O."/>
            <person name="Lapidus A."/>
            <person name="Nolan M."/>
            <person name="Lucas S."/>
            <person name="Del Rio T.G."/>
            <person name="Tice H."/>
            <person name="Cheng J.F."/>
            <person name="Tapia R."/>
            <person name="Han C."/>
            <person name="Goodwin L."/>
            <person name="Pitluck S."/>
            <person name="Liolios K."/>
            <person name="Ivanova N."/>
            <person name="Mavromatis K."/>
            <person name="Mikhailova N."/>
            <person name="Pati A."/>
            <person name="Chen A."/>
            <person name="Palaniappan K."/>
            <person name="Land M."/>
            <person name="Hauser L."/>
            <person name="Chang Y.J."/>
            <person name="Jeffries C.D."/>
            <person name="Brambilla E."/>
            <person name="Yasawong M."/>
            <person name="Rohde M."/>
            <person name="Pukall R."/>
            <person name="Spring S."/>
            <person name="Goker M."/>
            <person name="Woyke T."/>
            <person name="Bristow J."/>
            <person name="Eisen J.A."/>
            <person name="Markowitz V."/>
            <person name="Hugenholtz P."/>
            <person name="Kyrpides N.C."/>
            <person name="Klenk H.P."/>
        </authorList>
    </citation>
    <scope>NUCLEOTIDE SEQUENCE [LARGE SCALE GENOMIC DNA]</scope>
    <source>
        <strain evidence="3">ATCC 51220 / DSM 2926 / LMG 16218 / CuHBu1</strain>
    </source>
</reference>
<organism evidence="2 3">
    <name type="scientific">Ilyobacter polytropus (strain ATCC 51220 / DSM 2926 / LMG 16218 / CuHBu1)</name>
    <dbReference type="NCBI Taxonomy" id="572544"/>
    <lineage>
        <taxon>Bacteria</taxon>
        <taxon>Fusobacteriati</taxon>
        <taxon>Fusobacteriota</taxon>
        <taxon>Fusobacteriia</taxon>
        <taxon>Fusobacteriales</taxon>
        <taxon>Fusobacteriaceae</taxon>
        <taxon>Ilyobacter</taxon>
    </lineage>
</organism>
<dbReference type="HOGENOM" id="CLU_703441_0_0_0"/>
<dbReference type="STRING" id="572544.Ilyop_1219"/>
<dbReference type="EMBL" id="CP002281">
    <property type="protein sequence ID" value="ADO83000.1"/>
    <property type="molecule type" value="Genomic_DNA"/>
</dbReference>
<accession>E3H8L8</accession>
<dbReference type="SUPFAM" id="SSF81606">
    <property type="entry name" value="PP2C-like"/>
    <property type="match status" value="1"/>
</dbReference>
<dbReference type="RefSeq" id="WP_013387667.1">
    <property type="nucleotide sequence ID" value="NC_014632.1"/>
</dbReference>
<dbReference type="InterPro" id="IPR036457">
    <property type="entry name" value="PPM-type-like_dom_sf"/>
</dbReference>
<dbReference type="KEGG" id="ipo:Ilyop_1219"/>
<gene>
    <name evidence="2" type="ordered locus">Ilyop_1219</name>
</gene>
<dbReference type="SMART" id="SM00331">
    <property type="entry name" value="PP2C_SIG"/>
    <property type="match status" value="1"/>
</dbReference>